<dbReference type="InterPro" id="IPR001611">
    <property type="entry name" value="Leu-rich_rpt"/>
</dbReference>
<dbReference type="PRINTS" id="PR00019">
    <property type="entry name" value="LEURICHRPT"/>
</dbReference>
<dbReference type="GO" id="GO:0005096">
    <property type="term" value="F:GTPase activator activity"/>
    <property type="evidence" value="ECO:0007669"/>
    <property type="project" value="InterPro"/>
</dbReference>
<reference evidence="1 3" key="1">
    <citation type="journal article" date="2012" name="Nature">
        <title>Algal genomes reveal evolutionary mosaicism and the fate of nucleomorphs.</title>
        <authorList>
            <consortium name="DOE Joint Genome Institute"/>
            <person name="Curtis B.A."/>
            <person name="Tanifuji G."/>
            <person name="Burki F."/>
            <person name="Gruber A."/>
            <person name="Irimia M."/>
            <person name="Maruyama S."/>
            <person name="Arias M.C."/>
            <person name="Ball S.G."/>
            <person name="Gile G.H."/>
            <person name="Hirakawa Y."/>
            <person name="Hopkins J.F."/>
            <person name="Kuo A."/>
            <person name="Rensing S.A."/>
            <person name="Schmutz J."/>
            <person name="Symeonidi A."/>
            <person name="Elias M."/>
            <person name="Eveleigh R.J."/>
            <person name="Herman E.K."/>
            <person name="Klute M.J."/>
            <person name="Nakayama T."/>
            <person name="Obornik M."/>
            <person name="Reyes-Prieto A."/>
            <person name="Armbrust E.V."/>
            <person name="Aves S.J."/>
            <person name="Beiko R.G."/>
            <person name="Coutinho P."/>
            <person name="Dacks J.B."/>
            <person name="Durnford D.G."/>
            <person name="Fast N.M."/>
            <person name="Green B.R."/>
            <person name="Grisdale C.J."/>
            <person name="Hempel F."/>
            <person name="Henrissat B."/>
            <person name="Hoppner M.P."/>
            <person name="Ishida K."/>
            <person name="Kim E."/>
            <person name="Koreny L."/>
            <person name="Kroth P.G."/>
            <person name="Liu Y."/>
            <person name="Malik S.B."/>
            <person name="Maier U.G."/>
            <person name="McRose D."/>
            <person name="Mock T."/>
            <person name="Neilson J.A."/>
            <person name="Onodera N.T."/>
            <person name="Poole A.M."/>
            <person name="Pritham E.J."/>
            <person name="Richards T.A."/>
            <person name="Rocap G."/>
            <person name="Roy S.W."/>
            <person name="Sarai C."/>
            <person name="Schaack S."/>
            <person name="Shirato S."/>
            <person name="Slamovits C.H."/>
            <person name="Spencer D.F."/>
            <person name="Suzuki S."/>
            <person name="Worden A.Z."/>
            <person name="Zauner S."/>
            <person name="Barry K."/>
            <person name="Bell C."/>
            <person name="Bharti A.K."/>
            <person name="Crow J.A."/>
            <person name="Grimwood J."/>
            <person name="Kramer R."/>
            <person name="Lindquist E."/>
            <person name="Lucas S."/>
            <person name="Salamov A."/>
            <person name="McFadden G.I."/>
            <person name="Lane C.E."/>
            <person name="Keeling P.J."/>
            <person name="Gray M.W."/>
            <person name="Grigoriev I.V."/>
            <person name="Archibald J.M."/>
        </authorList>
    </citation>
    <scope>NUCLEOTIDE SEQUENCE</scope>
    <source>
        <strain evidence="1 3">CCMP2712</strain>
    </source>
</reference>
<dbReference type="InterPro" id="IPR027038">
    <property type="entry name" value="RanGap"/>
</dbReference>
<dbReference type="PANTHER" id="PTHR24113:SF15">
    <property type="entry name" value="NACHT DOMAIN-CONTAINING PROTEIN"/>
    <property type="match status" value="1"/>
</dbReference>
<dbReference type="Pfam" id="PF13516">
    <property type="entry name" value="LRR_6"/>
    <property type="match status" value="2"/>
</dbReference>
<evidence type="ECO:0000313" key="3">
    <source>
        <dbReference type="Proteomes" id="UP000011087"/>
    </source>
</evidence>
<dbReference type="Gene3D" id="3.80.10.10">
    <property type="entry name" value="Ribonuclease Inhibitor"/>
    <property type="match status" value="3"/>
</dbReference>
<dbReference type="PANTHER" id="PTHR24113">
    <property type="entry name" value="RAN GTPASE-ACTIVATING PROTEIN 1"/>
    <property type="match status" value="1"/>
</dbReference>
<reference evidence="3" key="2">
    <citation type="submission" date="2012-11" db="EMBL/GenBank/DDBJ databases">
        <authorList>
            <person name="Kuo A."/>
            <person name="Curtis B.A."/>
            <person name="Tanifuji G."/>
            <person name="Burki F."/>
            <person name="Gruber A."/>
            <person name="Irimia M."/>
            <person name="Maruyama S."/>
            <person name="Arias M.C."/>
            <person name="Ball S.G."/>
            <person name="Gile G.H."/>
            <person name="Hirakawa Y."/>
            <person name="Hopkins J.F."/>
            <person name="Rensing S.A."/>
            <person name="Schmutz J."/>
            <person name="Symeonidi A."/>
            <person name="Elias M."/>
            <person name="Eveleigh R.J."/>
            <person name="Herman E.K."/>
            <person name="Klute M.J."/>
            <person name="Nakayama T."/>
            <person name="Obornik M."/>
            <person name="Reyes-Prieto A."/>
            <person name="Armbrust E.V."/>
            <person name="Aves S.J."/>
            <person name="Beiko R.G."/>
            <person name="Coutinho P."/>
            <person name="Dacks J.B."/>
            <person name="Durnford D.G."/>
            <person name="Fast N.M."/>
            <person name="Green B.R."/>
            <person name="Grisdale C."/>
            <person name="Hempe F."/>
            <person name="Henrissat B."/>
            <person name="Hoppner M.P."/>
            <person name="Ishida K.-I."/>
            <person name="Kim E."/>
            <person name="Koreny L."/>
            <person name="Kroth P.G."/>
            <person name="Liu Y."/>
            <person name="Malik S.-B."/>
            <person name="Maier U.G."/>
            <person name="McRose D."/>
            <person name="Mock T."/>
            <person name="Neilson J.A."/>
            <person name="Onodera N.T."/>
            <person name="Poole A.M."/>
            <person name="Pritham E.J."/>
            <person name="Richards T.A."/>
            <person name="Rocap G."/>
            <person name="Roy S.W."/>
            <person name="Sarai C."/>
            <person name="Schaack S."/>
            <person name="Shirato S."/>
            <person name="Slamovits C.H."/>
            <person name="Spencer D.F."/>
            <person name="Suzuki S."/>
            <person name="Worden A.Z."/>
            <person name="Zauner S."/>
            <person name="Barry K."/>
            <person name="Bell C."/>
            <person name="Bharti A.K."/>
            <person name="Crow J.A."/>
            <person name="Grimwood J."/>
            <person name="Kramer R."/>
            <person name="Lindquist E."/>
            <person name="Lucas S."/>
            <person name="Salamov A."/>
            <person name="McFadden G.I."/>
            <person name="Lane C.E."/>
            <person name="Keeling P.J."/>
            <person name="Gray M.W."/>
            <person name="Grigoriev I.V."/>
            <person name="Archibald J.M."/>
        </authorList>
    </citation>
    <scope>NUCLEOTIDE SEQUENCE</scope>
    <source>
        <strain evidence="3">CCMP2712</strain>
    </source>
</reference>
<dbReference type="GO" id="GO:0006913">
    <property type="term" value="P:nucleocytoplasmic transport"/>
    <property type="evidence" value="ECO:0007669"/>
    <property type="project" value="TreeGrafter"/>
</dbReference>
<evidence type="ECO:0000313" key="1">
    <source>
        <dbReference type="EMBL" id="EKX32287.1"/>
    </source>
</evidence>
<name>L1I8A4_GUITC</name>
<dbReference type="GO" id="GO:0048471">
    <property type="term" value="C:perinuclear region of cytoplasm"/>
    <property type="evidence" value="ECO:0007669"/>
    <property type="project" value="TreeGrafter"/>
</dbReference>
<keyword evidence="3" id="KW-1185">Reference proteome</keyword>
<evidence type="ECO:0000313" key="2">
    <source>
        <dbReference type="EnsemblProtists" id="EKX32287"/>
    </source>
</evidence>
<dbReference type="HOGENOM" id="CLU_516273_0_0_1"/>
<dbReference type="Proteomes" id="UP000011087">
    <property type="component" value="Unassembled WGS sequence"/>
</dbReference>
<dbReference type="SUPFAM" id="SSF52047">
    <property type="entry name" value="RNI-like"/>
    <property type="match status" value="1"/>
</dbReference>
<dbReference type="GO" id="GO:0005829">
    <property type="term" value="C:cytosol"/>
    <property type="evidence" value="ECO:0007669"/>
    <property type="project" value="TreeGrafter"/>
</dbReference>
<dbReference type="GO" id="GO:0005634">
    <property type="term" value="C:nucleus"/>
    <property type="evidence" value="ECO:0007669"/>
    <property type="project" value="TreeGrafter"/>
</dbReference>
<dbReference type="AlphaFoldDB" id="L1I8A4"/>
<proteinExistence type="predicted"/>
<dbReference type="KEGG" id="gtt:GUITHDRAFT_148737"/>
<dbReference type="OrthoDB" id="120976at2759"/>
<dbReference type="EMBL" id="JH993200">
    <property type="protein sequence ID" value="EKX32287.1"/>
    <property type="molecule type" value="Genomic_DNA"/>
</dbReference>
<dbReference type="InterPro" id="IPR032675">
    <property type="entry name" value="LRR_dom_sf"/>
</dbReference>
<accession>L1I8A4</accession>
<sequence length="528" mass="58387">MILVELPAEVLQHIYLFIPDRIFPDCRVCRRLRSCLPWCRLVEVQIKPGRGKLVRHEALSEMMCRPAAQRRVNRARDVDKIPKVMQVNLIVQDAMAAPAVTKAVREGGRRSIMLDVSGIAKDELFSRASLSRLGDLIAACGTCLTGLSLAGNGFQTSDLHLLSDKIQTCCNLTSLDLSGNRLRGGVGRLAANLSRHLTSLTRLDVSQPDSGRGDGPGLLLDCQPLIRVNTNLKQLNLTCRDDSCRAITPVHHVAISSARANGLDRTTFLSLEMLQEVQLEGNGLTDMDMKILADSWKALSLKRLFDPVAVDILTFRCRSQPKLQRLLHMSHNELGPQGASALSEGLMACQSLCCLNVSWCALGNGLQDIARILPELKELRNLDLSGNELDEANCKEVLSGGLRLRTLRLQQCRILDQRFTHLVCGLSRMLDSDTQQGTLEELDLLRNFIEEEGCRKLADALISARHPLRRLVLGYNSFQESGASLLFPYLQQAVHLQFLDLRGSNVLTTAARAAVYAAGPSSCKYLFF</sequence>
<protein>
    <recommendedName>
        <fullName evidence="4">F-box domain-containing protein</fullName>
    </recommendedName>
</protein>
<dbReference type="EnsemblProtists" id="EKX32287">
    <property type="protein sequence ID" value="EKX32287"/>
    <property type="gene ID" value="GUITHDRAFT_148737"/>
</dbReference>
<dbReference type="GO" id="GO:0031267">
    <property type="term" value="F:small GTPase binding"/>
    <property type="evidence" value="ECO:0007669"/>
    <property type="project" value="TreeGrafter"/>
</dbReference>
<gene>
    <name evidence="1" type="ORF">GUITHDRAFT_148737</name>
</gene>
<organism evidence="1">
    <name type="scientific">Guillardia theta (strain CCMP2712)</name>
    <name type="common">Cryptophyte</name>
    <dbReference type="NCBI Taxonomy" id="905079"/>
    <lineage>
        <taxon>Eukaryota</taxon>
        <taxon>Cryptophyceae</taxon>
        <taxon>Pyrenomonadales</taxon>
        <taxon>Geminigeraceae</taxon>
        <taxon>Guillardia</taxon>
    </lineage>
</organism>
<reference evidence="2" key="3">
    <citation type="submission" date="2015-06" db="UniProtKB">
        <authorList>
            <consortium name="EnsemblProtists"/>
        </authorList>
    </citation>
    <scope>IDENTIFICATION</scope>
</reference>
<dbReference type="GeneID" id="17289015"/>
<evidence type="ECO:0008006" key="4">
    <source>
        <dbReference type="Google" id="ProtNLM"/>
    </source>
</evidence>
<dbReference type="RefSeq" id="XP_005819267.1">
    <property type="nucleotide sequence ID" value="XM_005819210.1"/>
</dbReference>
<dbReference type="PaxDb" id="55529-EKX32287"/>
<dbReference type="SMART" id="SM00368">
    <property type="entry name" value="LRR_RI"/>
    <property type="match status" value="8"/>
</dbReference>